<comment type="caution">
    <text evidence="2">The sequence shown here is derived from an EMBL/GenBank/DDBJ whole genome shotgun (WGS) entry which is preliminary data.</text>
</comment>
<accession>A0AAV3PW40</accession>
<dbReference type="PROSITE" id="PS50878">
    <property type="entry name" value="RT_POL"/>
    <property type="match status" value="1"/>
</dbReference>
<dbReference type="SUPFAM" id="SSF56219">
    <property type="entry name" value="DNase I-like"/>
    <property type="match status" value="1"/>
</dbReference>
<dbReference type="SUPFAM" id="SSF56672">
    <property type="entry name" value="DNA/RNA polymerases"/>
    <property type="match status" value="1"/>
</dbReference>
<dbReference type="Pfam" id="PF00078">
    <property type="entry name" value="RVT_1"/>
    <property type="match status" value="1"/>
</dbReference>
<evidence type="ECO:0000313" key="3">
    <source>
        <dbReference type="Proteomes" id="UP001454036"/>
    </source>
</evidence>
<dbReference type="InterPro" id="IPR036691">
    <property type="entry name" value="Endo/exonu/phosph_ase_sf"/>
</dbReference>
<keyword evidence="3" id="KW-1185">Reference proteome</keyword>
<dbReference type="PANTHER" id="PTHR46890">
    <property type="entry name" value="NON-LTR RETROLELEMENT REVERSE TRANSCRIPTASE-LIKE PROTEIN-RELATED"/>
    <property type="match status" value="1"/>
</dbReference>
<gene>
    <name evidence="2" type="ORF">LIER_13633</name>
</gene>
<protein>
    <recommendedName>
        <fullName evidence="1">Reverse transcriptase domain-containing protein</fullName>
    </recommendedName>
</protein>
<dbReference type="Proteomes" id="UP001454036">
    <property type="component" value="Unassembled WGS sequence"/>
</dbReference>
<evidence type="ECO:0000259" key="1">
    <source>
        <dbReference type="PROSITE" id="PS50878"/>
    </source>
</evidence>
<dbReference type="Gene3D" id="3.60.10.10">
    <property type="entry name" value="Endonuclease/exonuclease/phosphatase"/>
    <property type="match status" value="1"/>
</dbReference>
<dbReference type="EMBL" id="BAABME010002775">
    <property type="protein sequence ID" value="GAA0156049.1"/>
    <property type="molecule type" value="Genomic_DNA"/>
</dbReference>
<feature type="domain" description="Reverse transcriptase" evidence="1">
    <location>
        <begin position="375"/>
        <end position="570"/>
    </location>
</feature>
<evidence type="ECO:0000313" key="2">
    <source>
        <dbReference type="EMBL" id="GAA0156049.1"/>
    </source>
</evidence>
<name>A0AAV3PW40_LITER</name>
<dbReference type="InterPro" id="IPR052343">
    <property type="entry name" value="Retrotransposon-Effector_Assoc"/>
</dbReference>
<sequence>MIILWDGYRVSCDMLEIDSQHIHLRVTCKVTQVSFIVTFVYPVYSIAERKKLWDHLTLVGSSLTLPWIIAGEFNCYSSSNDKVGGGNLHPYDIKDLLDFRMALGVEDAPSMGSFFTWTNGSIWSKLDRVLMNNMWSSLELTCSASFLPMEPVSDHCPVVISLVKSFNKGLKPFKFMNMWLDHPSFDDVLCSVWNTWHGGMAQFSLCSKLKALKAPLKALNRDEFGSIFEKAKEANAAFKEAVQAHMDGPLNVLLKLKCHELRDNVRNSISHIVKSDGSCTSSPDEVSTLLVDFYKELFGSSKEVHPINENVVANGYVLDSDDGLSLVAPILDIEIREALFDIGNDKAPGPDGFSSAFFKSRWDLVGEDVCRAVREFFVTGVLLKNWNHTILALLPKVTGSPRVSDFRPIGLTNVLYKVITKILSRRLSTFLPKLIDKAQGAFVQGRNIVDNIWVAQELVRGYNRTRCTPSCMLMLDIKKAFDTVSWSFLEDVLKGFGLPEIFIGWIMACIRKPTFSISVNGELHGYFEGKRGLRQGDPMSPALFLLCIEYLSRLLKVETGKDIFNFHPKC</sequence>
<proteinExistence type="predicted"/>
<dbReference type="PANTHER" id="PTHR46890:SF48">
    <property type="entry name" value="RNA-DIRECTED DNA POLYMERASE"/>
    <property type="match status" value="1"/>
</dbReference>
<reference evidence="2 3" key="1">
    <citation type="submission" date="2024-01" db="EMBL/GenBank/DDBJ databases">
        <title>The complete chloroplast genome sequence of Lithospermum erythrorhizon: insights into the phylogenetic relationship among Boraginaceae species and the maternal lineages of purple gromwells.</title>
        <authorList>
            <person name="Okada T."/>
            <person name="Watanabe K."/>
        </authorList>
    </citation>
    <scope>NUCLEOTIDE SEQUENCE [LARGE SCALE GENOMIC DNA]</scope>
</reference>
<dbReference type="InterPro" id="IPR000477">
    <property type="entry name" value="RT_dom"/>
</dbReference>
<organism evidence="2 3">
    <name type="scientific">Lithospermum erythrorhizon</name>
    <name type="common">Purple gromwell</name>
    <name type="synonym">Lithospermum officinale var. erythrorhizon</name>
    <dbReference type="NCBI Taxonomy" id="34254"/>
    <lineage>
        <taxon>Eukaryota</taxon>
        <taxon>Viridiplantae</taxon>
        <taxon>Streptophyta</taxon>
        <taxon>Embryophyta</taxon>
        <taxon>Tracheophyta</taxon>
        <taxon>Spermatophyta</taxon>
        <taxon>Magnoliopsida</taxon>
        <taxon>eudicotyledons</taxon>
        <taxon>Gunneridae</taxon>
        <taxon>Pentapetalae</taxon>
        <taxon>asterids</taxon>
        <taxon>lamiids</taxon>
        <taxon>Boraginales</taxon>
        <taxon>Boraginaceae</taxon>
        <taxon>Boraginoideae</taxon>
        <taxon>Lithospermeae</taxon>
        <taxon>Lithospermum</taxon>
    </lineage>
</organism>
<dbReference type="AlphaFoldDB" id="A0AAV3PW40"/>
<dbReference type="CDD" id="cd01650">
    <property type="entry name" value="RT_nLTR_like"/>
    <property type="match status" value="1"/>
</dbReference>
<dbReference type="InterPro" id="IPR043502">
    <property type="entry name" value="DNA/RNA_pol_sf"/>
</dbReference>